<gene>
    <name evidence="2" type="ORF">ACFPM7_26305</name>
</gene>
<dbReference type="InterPro" id="IPR036291">
    <property type="entry name" value="NAD(P)-bd_dom_sf"/>
</dbReference>
<name>A0ABW0ETZ9_9PSEU</name>
<evidence type="ECO:0000313" key="3">
    <source>
        <dbReference type="Proteomes" id="UP001596157"/>
    </source>
</evidence>
<protein>
    <submittedName>
        <fullName evidence="2">Saccharopine dehydrogenase family protein</fullName>
    </submittedName>
</protein>
<dbReference type="Pfam" id="PF03435">
    <property type="entry name" value="Sacchrp_dh_NADP"/>
    <property type="match status" value="1"/>
</dbReference>
<dbReference type="RefSeq" id="WP_378250474.1">
    <property type="nucleotide sequence ID" value="NZ_JBHSKF010000017.1"/>
</dbReference>
<keyword evidence="3" id="KW-1185">Reference proteome</keyword>
<dbReference type="PANTHER" id="PTHR12286">
    <property type="entry name" value="SACCHAROPINE DEHYDROGENASE-LIKE OXIDOREDUCTASE"/>
    <property type="match status" value="1"/>
</dbReference>
<dbReference type="InterPro" id="IPR005097">
    <property type="entry name" value="Sacchrp_dh_NADP-bd"/>
</dbReference>
<feature type="domain" description="Saccharopine dehydrogenase NADP binding" evidence="1">
    <location>
        <begin position="9"/>
        <end position="136"/>
    </location>
</feature>
<dbReference type="Gene3D" id="3.40.50.720">
    <property type="entry name" value="NAD(P)-binding Rossmann-like Domain"/>
    <property type="match status" value="1"/>
</dbReference>
<proteinExistence type="predicted"/>
<evidence type="ECO:0000259" key="1">
    <source>
        <dbReference type="Pfam" id="PF03435"/>
    </source>
</evidence>
<accession>A0ABW0ETZ9</accession>
<dbReference type="PANTHER" id="PTHR12286:SF5">
    <property type="entry name" value="SACCHAROPINE DEHYDROGENASE-LIKE OXIDOREDUCTASE"/>
    <property type="match status" value="1"/>
</dbReference>
<organism evidence="2 3">
    <name type="scientific">Actinokineospora guangxiensis</name>
    <dbReference type="NCBI Taxonomy" id="1490288"/>
    <lineage>
        <taxon>Bacteria</taxon>
        <taxon>Bacillati</taxon>
        <taxon>Actinomycetota</taxon>
        <taxon>Actinomycetes</taxon>
        <taxon>Pseudonocardiales</taxon>
        <taxon>Pseudonocardiaceae</taxon>
        <taxon>Actinokineospora</taxon>
    </lineage>
</organism>
<reference evidence="3" key="1">
    <citation type="journal article" date="2019" name="Int. J. Syst. Evol. Microbiol.">
        <title>The Global Catalogue of Microorganisms (GCM) 10K type strain sequencing project: providing services to taxonomists for standard genome sequencing and annotation.</title>
        <authorList>
            <consortium name="The Broad Institute Genomics Platform"/>
            <consortium name="The Broad Institute Genome Sequencing Center for Infectious Disease"/>
            <person name="Wu L."/>
            <person name="Ma J."/>
        </authorList>
    </citation>
    <scope>NUCLEOTIDE SEQUENCE [LARGE SCALE GENOMIC DNA]</scope>
    <source>
        <strain evidence="3">CCUG 59778</strain>
    </source>
</reference>
<dbReference type="InterPro" id="IPR051276">
    <property type="entry name" value="Saccharopine_DH-like_oxidrdct"/>
</dbReference>
<sequence>MGSRRKYDIVLFGATGFTGELTAEYLARHAPAGCRWALAGRNQAKLAGVRSRLASIDPELGSMDLLVADVGDAESVAAVASAARVVITTVGPYVAHGDPLVAACAAAGTDYVDLTGEPEFVDQTYVRHHATAVASGARLVHACGFDSIPYDLGVLHAVTELKASGAVAVEGFVRASGTFSGGTYQSAVTAFGRMKASAAVAAQRRELEERPAGRRARGAGKPHRSRFGWWALPVPTVDPQIVLRSARALEVYGPDFTYGHFLAFKRLPTVVGVVGGVGVLFGLAQVSPVRNWLLGRVKSGEGPSAERRARSWFKVRFEARGDGRRVVTEVSGGDPGYGETAKMLAESALCLAFDELPACSGQVTTAVAMGEALTSRLVKAGISFSVLEG</sequence>
<dbReference type="Proteomes" id="UP001596157">
    <property type="component" value="Unassembled WGS sequence"/>
</dbReference>
<dbReference type="SUPFAM" id="SSF51735">
    <property type="entry name" value="NAD(P)-binding Rossmann-fold domains"/>
    <property type="match status" value="1"/>
</dbReference>
<evidence type="ECO:0000313" key="2">
    <source>
        <dbReference type="EMBL" id="MFC5290582.1"/>
    </source>
</evidence>
<comment type="caution">
    <text evidence="2">The sequence shown here is derived from an EMBL/GenBank/DDBJ whole genome shotgun (WGS) entry which is preliminary data.</text>
</comment>
<dbReference type="EMBL" id="JBHSKF010000017">
    <property type="protein sequence ID" value="MFC5290582.1"/>
    <property type="molecule type" value="Genomic_DNA"/>
</dbReference>